<dbReference type="WBParaSite" id="nRc.2.0.1.t11067-RA">
    <property type="protein sequence ID" value="nRc.2.0.1.t11067-RA"/>
    <property type="gene ID" value="nRc.2.0.1.g11067"/>
</dbReference>
<comment type="similarity">
    <text evidence="5">Belongs to the BI1 family.</text>
</comment>
<feature type="transmembrane region" description="Helical" evidence="5">
    <location>
        <begin position="53"/>
        <end position="77"/>
    </location>
</feature>
<dbReference type="PANTHER" id="PTHR23291">
    <property type="entry name" value="BAX INHIBITOR-RELATED"/>
    <property type="match status" value="1"/>
</dbReference>
<comment type="subcellular location">
    <subcellularLocation>
        <location evidence="1">Membrane</location>
        <topology evidence="1">Multi-pass membrane protein</topology>
    </subcellularLocation>
</comment>
<evidence type="ECO:0000313" key="6">
    <source>
        <dbReference type="Proteomes" id="UP000887565"/>
    </source>
</evidence>
<evidence type="ECO:0000313" key="7">
    <source>
        <dbReference type="WBParaSite" id="nRc.2.0.1.t11067-RA"/>
    </source>
</evidence>
<keyword evidence="3 5" id="KW-1133">Transmembrane helix</keyword>
<feature type="transmembrane region" description="Helical" evidence="5">
    <location>
        <begin position="135"/>
        <end position="155"/>
    </location>
</feature>
<dbReference type="Proteomes" id="UP000887565">
    <property type="component" value="Unplaced"/>
</dbReference>
<dbReference type="Pfam" id="PF01027">
    <property type="entry name" value="Bax1-I"/>
    <property type="match status" value="1"/>
</dbReference>
<proteinExistence type="inferred from homology"/>
<name>A0A915IB04_ROMCU</name>
<organism evidence="6 7">
    <name type="scientific">Romanomermis culicivorax</name>
    <name type="common">Nematode worm</name>
    <dbReference type="NCBI Taxonomy" id="13658"/>
    <lineage>
        <taxon>Eukaryota</taxon>
        <taxon>Metazoa</taxon>
        <taxon>Ecdysozoa</taxon>
        <taxon>Nematoda</taxon>
        <taxon>Enoplea</taxon>
        <taxon>Dorylaimia</taxon>
        <taxon>Mermithida</taxon>
        <taxon>Mermithoidea</taxon>
        <taxon>Mermithidae</taxon>
        <taxon>Romanomermis</taxon>
    </lineage>
</organism>
<dbReference type="GO" id="GO:0043066">
    <property type="term" value="P:negative regulation of apoptotic process"/>
    <property type="evidence" value="ECO:0007669"/>
    <property type="project" value="TreeGrafter"/>
</dbReference>
<keyword evidence="6" id="KW-1185">Reference proteome</keyword>
<reference evidence="7" key="1">
    <citation type="submission" date="2022-11" db="UniProtKB">
        <authorList>
            <consortium name="WormBaseParasite"/>
        </authorList>
    </citation>
    <scope>IDENTIFICATION</scope>
</reference>
<evidence type="ECO:0000256" key="1">
    <source>
        <dbReference type="ARBA" id="ARBA00004141"/>
    </source>
</evidence>
<accession>A0A915IB04</accession>
<dbReference type="OMA" id="VIVAMQM"/>
<comment type="caution">
    <text evidence="5">Lacks conserved residue(s) required for the propagation of feature annotation.</text>
</comment>
<evidence type="ECO:0000256" key="3">
    <source>
        <dbReference type="ARBA" id="ARBA00022989"/>
    </source>
</evidence>
<protein>
    <submittedName>
        <fullName evidence="7">CASP-like protein</fullName>
    </submittedName>
</protein>
<evidence type="ECO:0000256" key="2">
    <source>
        <dbReference type="ARBA" id="ARBA00022692"/>
    </source>
</evidence>
<dbReference type="PANTHER" id="PTHR23291:SF50">
    <property type="entry name" value="PROTEIN LIFEGUARD 4"/>
    <property type="match status" value="1"/>
</dbReference>
<keyword evidence="2 5" id="KW-0812">Transmembrane</keyword>
<evidence type="ECO:0000256" key="4">
    <source>
        <dbReference type="ARBA" id="ARBA00023136"/>
    </source>
</evidence>
<keyword evidence="4 5" id="KW-0472">Membrane</keyword>
<dbReference type="GO" id="GO:0016020">
    <property type="term" value="C:membrane"/>
    <property type="evidence" value="ECO:0007669"/>
    <property type="project" value="UniProtKB-SubCell"/>
</dbReference>
<sequence length="158" mass="17361">MTAILIDSSNIPFLNEDEKQKLYDEEDVESGVKRSGTVADARLAIRLGFLRKVFGILAVQLLITTAVGIIFVSTPVLKAAVIQWYEFPYKTGCQSYTVGVVASFAEKDVVVQAFFLTTVVVISLLFYTMQTKRDFSAMGSSLFAVLCVLIIGGILQTF</sequence>
<dbReference type="InterPro" id="IPR006214">
    <property type="entry name" value="Bax_inhibitor_1-related"/>
</dbReference>
<evidence type="ECO:0000256" key="5">
    <source>
        <dbReference type="RuleBase" id="RU004379"/>
    </source>
</evidence>
<dbReference type="AlphaFoldDB" id="A0A915IB04"/>
<feature type="transmembrane region" description="Helical" evidence="5">
    <location>
        <begin position="109"/>
        <end position="128"/>
    </location>
</feature>